<feature type="compositionally biased region" description="Gly residues" evidence="1">
    <location>
        <begin position="13"/>
        <end position="27"/>
    </location>
</feature>
<reference evidence="2 3" key="1">
    <citation type="journal article" date="2024" name="G3 (Bethesda)">
        <title>Genome assembly of Hibiscus sabdariffa L. provides insights into metabolisms of medicinal natural products.</title>
        <authorList>
            <person name="Kim T."/>
        </authorList>
    </citation>
    <scope>NUCLEOTIDE SEQUENCE [LARGE SCALE GENOMIC DNA]</scope>
    <source>
        <strain evidence="2">TK-2024</strain>
        <tissue evidence="2">Old leaves</tissue>
    </source>
</reference>
<evidence type="ECO:0000256" key="1">
    <source>
        <dbReference type="SAM" id="MobiDB-lite"/>
    </source>
</evidence>
<gene>
    <name evidence="2" type="ORF">V6N12_022967</name>
</gene>
<dbReference type="PANTHER" id="PTHR19855">
    <property type="entry name" value="WD40 REPEAT PROTEIN 12, 37"/>
    <property type="match status" value="1"/>
</dbReference>
<accession>A0ABR2FWA7</accession>
<dbReference type="EMBL" id="JBBPBM010000004">
    <property type="protein sequence ID" value="KAK8588535.1"/>
    <property type="molecule type" value="Genomic_DNA"/>
</dbReference>
<sequence length="454" mass="50480">MSSSSSSSSEDGNGNGNGNDNGGGGPRRGVDFGGPSLTRRRANNEIWPGPFLEDLVVQVAIDASRSLGRLAAAAAIANVFQVCSTWRAVSHSSPLWFRLTRIIWGRTHRMHPTWRDEYVYRHRTARNFRAGGSYHHTLHFDPSGVDVPEGLTCRCLTLSDTHLACGFADGTVRLFELATRQHVRTFYPHPSDRLGRFSRAVAGIVISDSRIIFATLDGDIHVAIVDGQPFPRRAHMGNVVEDGPLVDFTGCGRWWVGLYAGVPGRAFQIWDGNTEEMMYVNPLIASLTNPEAVMGWHMLTEFIEPVGRVRMTSGETAVACVSSRYMILDLRNQGFPLHDQEHRRGIRVACLDTNNEAFMTVDNRGRATVRRVETLEEVCRFHTGQSNMMGCMNWGYALMCAGGVVRVWEIEQGQYLYRLNENIGGINTMVADDRYVAAVSGRDTTIHLWDFGAL</sequence>
<evidence type="ECO:0008006" key="4">
    <source>
        <dbReference type="Google" id="ProtNLM"/>
    </source>
</evidence>
<dbReference type="SUPFAM" id="SSF50998">
    <property type="entry name" value="Quinoprotein alcohol dehydrogenase-like"/>
    <property type="match status" value="1"/>
</dbReference>
<evidence type="ECO:0000313" key="2">
    <source>
        <dbReference type="EMBL" id="KAK8588535.1"/>
    </source>
</evidence>
<name>A0ABR2FWA7_9ROSI</name>
<dbReference type="SUPFAM" id="SSF81383">
    <property type="entry name" value="F-box domain"/>
    <property type="match status" value="1"/>
</dbReference>
<dbReference type="InterPro" id="IPR011047">
    <property type="entry name" value="Quinoprotein_ADH-like_sf"/>
</dbReference>
<evidence type="ECO:0000313" key="3">
    <source>
        <dbReference type="Proteomes" id="UP001472677"/>
    </source>
</evidence>
<dbReference type="InterPro" id="IPR036047">
    <property type="entry name" value="F-box-like_dom_sf"/>
</dbReference>
<proteinExistence type="predicted"/>
<keyword evidence="3" id="KW-1185">Reference proteome</keyword>
<feature type="region of interest" description="Disordered" evidence="1">
    <location>
        <begin position="1"/>
        <end position="35"/>
    </location>
</feature>
<dbReference type="Gene3D" id="2.130.10.10">
    <property type="entry name" value="YVTN repeat-like/Quinoprotein amine dehydrogenase"/>
    <property type="match status" value="2"/>
</dbReference>
<dbReference type="Proteomes" id="UP001472677">
    <property type="component" value="Unassembled WGS sequence"/>
</dbReference>
<protein>
    <recommendedName>
        <fullName evidence="4">Transcriptional regulator STERILE APETALA</fullName>
    </recommendedName>
</protein>
<dbReference type="InterPro" id="IPR015943">
    <property type="entry name" value="WD40/YVTN_repeat-like_dom_sf"/>
</dbReference>
<comment type="caution">
    <text evidence="2">The sequence shown here is derived from an EMBL/GenBank/DDBJ whole genome shotgun (WGS) entry which is preliminary data.</text>
</comment>
<feature type="compositionally biased region" description="Low complexity" evidence="1">
    <location>
        <begin position="1"/>
        <end position="12"/>
    </location>
</feature>
<organism evidence="2 3">
    <name type="scientific">Hibiscus sabdariffa</name>
    <name type="common">roselle</name>
    <dbReference type="NCBI Taxonomy" id="183260"/>
    <lineage>
        <taxon>Eukaryota</taxon>
        <taxon>Viridiplantae</taxon>
        <taxon>Streptophyta</taxon>
        <taxon>Embryophyta</taxon>
        <taxon>Tracheophyta</taxon>
        <taxon>Spermatophyta</taxon>
        <taxon>Magnoliopsida</taxon>
        <taxon>eudicotyledons</taxon>
        <taxon>Gunneridae</taxon>
        <taxon>Pentapetalae</taxon>
        <taxon>rosids</taxon>
        <taxon>malvids</taxon>
        <taxon>Malvales</taxon>
        <taxon>Malvaceae</taxon>
        <taxon>Malvoideae</taxon>
        <taxon>Hibiscus</taxon>
    </lineage>
</organism>
<dbReference type="PANTHER" id="PTHR19855:SF31">
    <property type="entry name" value="TRANSCRIPTIONAL REGULATOR STERILE APETALA"/>
    <property type="match status" value="1"/>
</dbReference>